<keyword evidence="4" id="KW-0677">Repeat</keyword>
<dbReference type="InterPro" id="IPR000313">
    <property type="entry name" value="PWWP_dom"/>
</dbReference>
<dbReference type="SMART" id="SM00249">
    <property type="entry name" value="PHD"/>
    <property type="match status" value="2"/>
</dbReference>
<reference evidence="16" key="1">
    <citation type="submission" date="2025-08" db="UniProtKB">
        <authorList>
            <consortium name="Ensembl"/>
        </authorList>
    </citation>
    <scope>IDENTIFICATION</scope>
</reference>
<dbReference type="PROSITE" id="PS00633">
    <property type="entry name" value="BROMODOMAIN_1"/>
    <property type="match status" value="1"/>
</dbReference>
<dbReference type="FunFam" id="2.30.30.140:FF:000008">
    <property type="entry name" value="Bromodomain containing 1, isoform CRA_b"/>
    <property type="match status" value="1"/>
</dbReference>
<feature type="region of interest" description="Disordered" evidence="12">
    <location>
        <begin position="801"/>
        <end position="1045"/>
    </location>
</feature>
<dbReference type="PROSITE" id="PS01359">
    <property type="entry name" value="ZF_PHD_1"/>
    <property type="match status" value="1"/>
</dbReference>
<accession>A0A8C1Q5L6</accession>
<dbReference type="PROSITE" id="PS50016">
    <property type="entry name" value="ZF_PHD_2"/>
    <property type="match status" value="1"/>
</dbReference>
<dbReference type="CDD" id="cd05512">
    <property type="entry name" value="Bromo_brd1_like"/>
    <property type="match status" value="1"/>
</dbReference>
<dbReference type="Proteomes" id="UP000694427">
    <property type="component" value="Unplaced"/>
</dbReference>
<keyword evidence="2" id="KW-0597">Phosphoprotein</keyword>
<feature type="compositionally biased region" description="Acidic residues" evidence="12">
    <location>
        <begin position="810"/>
        <end position="821"/>
    </location>
</feature>
<proteinExistence type="predicted"/>
<evidence type="ECO:0000313" key="16">
    <source>
        <dbReference type="Ensembl" id="ENSCCRP00010112831.1"/>
    </source>
</evidence>
<dbReference type="PRINTS" id="PR00503">
    <property type="entry name" value="BROMODOMAIN"/>
</dbReference>
<evidence type="ECO:0000256" key="2">
    <source>
        <dbReference type="ARBA" id="ARBA00022553"/>
    </source>
</evidence>
<dbReference type="InterPro" id="IPR013083">
    <property type="entry name" value="Znf_RING/FYVE/PHD"/>
</dbReference>
<feature type="compositionally biased region" description="Low complexity" evidence="12">
    <location>
        <begin position="16"/>
        <end position="27"/>
    </location>
</feature>
<comment type="subcellular location">
    <subcellularLocation>
        <location evidence="1">Nucleus</location>
    </subcellularLocation>
</comment>
<dbReference type="GO" id="GO:0005634">
    <property type="term" value="C:nucleus"/>
    <property type="evidence" value="ECO:0007669"/>
    <property type="project" value="UniProtKB-SubCell"/>
</dbReference>
<keyword evidence="17" id="KW-1185">Reference proteome</keyword>
<keyword evidence="7" id="KW-0007">Acetylation</keyword>
<dbReference type="SMART" id="SM00297">
    <property type="entry name" value="BROMO"/>
    <property type="match status" value="1"/>
</dbReference>
<dbReference type="InterPro" id="IPR011011">
    <property type="entry name" value="Znf_FYVE_PHD"/>
</dbReference>
<evidence type="ECO:0000313" key="17">
    <source>
        <dbReference type="Proteomes" id="UP000694427"/>
    </source>
</evidence>
<evidence type="ECO:0000256" key="10">
    <source>
        <dbReference type="PROSITE-ProRule" id="PRU00035"/>
    </source>
</evidence>
<dbReference type="PANTHER" id="PTHR13793">
    <property type="entry name" value="PHD FINGER PROTEINS"/>
    <property type="match status" value="1"/>
</dbReference>
<dbReference type="SUPFAM" id="SSF47370">
    <property type="entry name" value="Bromodomain"/>
    <property type="match status" value="1"/>
</dbReference>
<feature type="compositionally biased region" description="Low complexity" evidence="12">
    <location>
        <begin position="125"/>
        <end position="137"/>
    </location>
</feature>
<dbReference type="Pfam" id="PF13832">
    <property type="entry name" value="zf-HC5HC2H_2"/>
    <property type="match status" value="1"/>
</dbReference>
<evidence type="ECO:0000256" key="3">
    <source>
        <dbReference type="ARBA" id="ARBA00022723"/>
    </source>
</evidence>
<evidence type="ECO:0000256" key="11">
    <source>
        <dbReference type="PROSITE-ProRule" id="PRU00146"/>
    </source>
</evidence>
<feature type="domain" description="Bromo" evidence="13">
    <location>
        <begin position="621"/>
        <end position="691"/>
    </location>
</feature>
<keyword evidence="5 11" id="KW-0863">Zinc-finger</keyword>
<feature type="region of interest" description="Disordered" evidence="12">
    <location>
        <begin position="1"/>
        <end position="39"/>
    </location>
</feature>
<dbReference type="CDD" id="cd15572">
    <property type="entry name" value="PHD_BRPF"/>
    <property type="match status" value="1"/>
</dbReference>
<dbReference type="InterPro" id="IPR019542">
    <property type="entry name" value="Enhancer_polycomb-like_N"/>
</dbReference>
<protein>
    <submittedName>
        <fullName evidence="16">Bromodomain and PHD finger containing, 3b</fullName>
    </submittedName>
</protein>
<feature type="compositionally biased region" description="Basic and acidic residues" evidence="12">
    <location>
        <begin position="949"/>
        <end position="965"/>
    </location>
</feature>
<dbReference type="SMART" id="SM00293">
    <property type="entry name" value="PWWP"/>
    <property type="match status" value="1"/>
</dbReference>
<dbReference type="GO" id="GO:0006357">
    <property type="term" value="P:regulation of transcription by RNA polymerase II"/>
    <property type="evidence" value="ECO:0007669"/>
    <property type="project" value="TreeGrafter"/>
</dbReference>
<feature type="domain" description="PHD-type" evidence="14">
    <location>
        <begin position="251"/>
        <end position="301"/>
    </location>
</feature>
<feature type="compositionally biased region" description="Polar residues" evidence="12">
    <location>
        <begin position="976"/>
        <end position="985"/>
    </location>
</feature>
<dbReference type="InterPro" id="IPR018359">
    <property type="entry name" value="Bromodomain_CS"/>
</dbReference>
<dbReference type="InterPro" id="IPR019786">
    <property type="entry name" value="Zinc_finger_PHD-type_CS"/>
</dbReference>
<dbReference type="Gene3D" id="2.30.30.140">
    <property type="match status" value="1"/>
</dbReference>
<evidence type="ECO:0000256" key="12">
    <source>
        <dbReference type="SAM" id="MobiDB-lite"/>
    </source>
</evidence>
<evidence type="ECO:0000259" key="15">
    <source>
        <dbReference type="PROSITE" id="PS51805"/>
    </source>
</evidence>
<feature type="compositionally biased region" description="Basic residues" evidence="12">
    <location>
        <begin position="111"/>
        <end position="120"/>
    </location>
</feature>
<evidence type="ECO:0000256" key="4">
    <source>
        <dbReference type="ARBA" id="ARBA00022737"/>
    </source>
</evidence>
<dbReference type="SUPFAM" id="SSF63748">
    <property type="entry name" value="Tudor/PWWP/MBT"/>
    <property type="match status" value="1"/>
</dbReference>
<feature type="compositionally biased region" description="Polar residues" evidence="12">
    <location>
        <begin position="917"/>
        <end position="926"/>
    </location>
</feature>
<feature type="region of interest" description="Disordered" evidence="12">
    <location>
        <begin position="455"/>
        <end position="481"/>
    </location>
</feature>
<organism evidence="16 17">
    <name type="scientific">Cyprinus carpio</name>
    <name type="common">Common carp</name>
    <dbReference type="NCBI Taxonomy" id="7962"/>
    <lineage>
        <taxon>Eukaryota</taxon>
        <taxon>Metazoa</taxon>
        <taxon>Chordata</taxon>
        <taxon>Craniata</taxon>
        <taxon>Vertebrata</taxon>
        <taxon>Euteleostomi</taxon>
        <taxon>Actinopterygii</taxon>
        <taxon>Neopterygii</taxon>
        <taxon>Teleostei</taxon>
        <taxon>Ostariophysi</taxon>
        <taxon>Cypriniformes</taxon>
        <taxon>Cyprinidae</taxon>
        <taxon>Cyprininae</taxon>
        <taxon>Cyprinus</taxon>
    </lineage>
</organism>
<dbReference type="Pfam" id="PF00439">
    <property type="entry name" value="Bromodomain"/>
    <property type="match status" value="1"/>
</dbReference>
<dbReference type="PROSITE" id="PS50014">
    <property type="entry name" value="BROMODOMAIN_2"/>
    <property type="match status" value="1"/>
</dbReference>
<reference evidence="16" key="2">
    <citation type="submission" date="2025-09" db="UniProtKB">
        <authorList>
            <consortium name="Ensembl"/>
        </authorList>
    </citation>
    <scope>IDENTIFICATION</scope>
</reference>
<dbReference type="Ensembl" id="ENSCCRT00010125506.1">
    <property type="protein sequence ID" value="ENSCCRP00010112831.1"/>
    <property type="gene ID" value="ENSCCRG00010049722.1"/>
</dbReference>
<dbReference type="InterPro" id="IPR001965">
    <property type="entry name" value="Znf_PHD"/>
</dbReference>
<dbReference type="Gene3D" id="3.30.40.10">
    <property type="entry name" value="Zinc/RING finger domain, C3HC4 (zinc finger)"/>
    <property type="match status" value="2"/>
</dbReference>
<dbReference type="FunFam" id="3.30.40.10:FF:000008">
    <property type="entry name" value="Bromodomain containing 1, isoform CRA_a"/>
    <property type="match status" value="1"/>
</dbReference>
<feature type="domain" description="PHD-type" evidence="15">
    <location>
        <begin position="305"/>
        <end position="426"/>
    </location>
</feature>
<keyword evidence="8 10" id="KW-0103">Bromodomain</keyword>
<sequence>MRKPRRRGGLPGAQSDAADTGTAGRGASQPRSLSPYRLKVSPTRETLTYAQAQKIVEVDLDGRLHRISIFDPLMVITEDEMTAQDIAECNSNKENSEQSSVTVVVSSPRRSTAHRGKKKDVKQLSSSSSQNHCSNSHGQTPMHSSVNSHHGTLPKPTFREQESYEPVDASPRPSAYYRYIEKSGEEMETDAEYDMDEEDVAWLELVNDRRVSEGHPQVSPDTFELLIDRLEKESFLESRSQAPSQSIIDEDAFCCVCLDDECLNSNVILFCDICNLAVHQECYGVPYIPEGQWLCRCCLQSPSRPVDCVLCPNQGGAFKQTSDGRWAHVVCAIWIPEVCFANTVFLEPIEGVDNIPPARWKLTCYLCKQKGCGASIQCHKANCYTAFHVTCAQRAGLFMKIEPVRETTVNGTTFSVKKTAFCEAHSPPVKDGSDDETGGRVLGCRANRGCSAYTQTPQLKKQRRSNKLDSKQKKGKKEEVSKKVATPLVTVSEIPTHRLNKMSKDVIIQKKNQFMQRLHNYWLLKRQSRNGVPLIRRLHSHLQGQRSAEQAEPDEKLNAVREELKYWQKLRHDLERARLLIELIRKREKLKREQVKIHQAVTEHQLTPVLVLLRSTLEQLQEKDTAKIFAQPVNLKEVPDYLEFIAHPMDFSTIKSKLEAHKYRSVTDLEADFNLMISNCLLYNAKDTVFYQAAIRLRDLGGAILRHAQRQAQNTGFDLDTGMHLAESPHKNDYYRCTLEDVDTLLDPDNRLHMTTENQLRELLDKLDVVTSMRSSGARTRRIRLLRREINNIRYKQQVRNSHMLNGDLKEEDEEDEDKEMDGEHNLSSSSSDKDDCKSTPPPMLEPTGLALSPPPADTHQEPPTLRPMTSDPRTSPCTPKRLKLNSESQEADSDAAPVNSCTKPEDRLPENKLINGLSSTESPTRPATGGVGRRTSVLFKKAKNGAKLQRERDNQMQNRSREEAVSTDPDPARTPNCTANIKTETSAQPKPSTPPPISTPAKQGARSRSCSPEHERTPPRLILEPALTNGFRKHRDGGSDSECSSSPILRELSHVRETCFVQRYPSYPALIIDPDMPQEGLLHNGVPIPVPPLDVLHLGEQRQEEAGEKLFLVLFFDNKRTWQWLSRGKVIPLGVDDTADKLRMMEGKKTSIRKSVQVAYDRAMIHLSRVRGDHGFVCSNFM</sequence>
<dbReference type="InterPro" id="IPR001487">
    <property type="entry name" value="Bromodomain"/>
</dbReference>
<evidence type="ECO:0000259" key="14">
    <source>
        <dbReference type="PROSITE" id="PS50016"/>
    </source>
</evidence>
<keyword evidence="3" id="KW-0479">Metal-binding</keyword>
<dbReference type="InterPro" id="IPR019787">
    <property type="entry name" value="Znf_PHD-finger"/>
</dbReference>
<dbReference type="Gene3D" id="1.20.920.10">
    <property type="entry name" value="Bromodomain-like"/>
    <property type="match status" value="1"/>
</dbReference>
<evidence type="ECO:0000256" key="8">
    <source>
        <dbReference type="ARBA" id="ARBA00023117"/>
    </source>
</evidence>
<dbReference type="Pfam" id="PF00855">
    <property type="entry name" value="PWWP"/>
    <property type="match status" value="1"/>
</dbReference>
<keyword evidence="6" id="KW-0862">Zinc</keyword>
<feature type="compositionally biased region" description="Polar residues" evidence="12">
    <location>
        <begin position="138"/>
        <end position="150"/>
    </location>
</feature>
<dbReference type="PANTHER" id="PTHR13793:SF19">
    <property type="entry name" value="BROMODOMAIN AND PHD FINGER-CONTAINING PROTEIN 3"/>
    <property type="match status" value="1"/>
</dbReference>
<evidence type="ECO:0000256" key="5">
    <source>
        <dbReference type="ARBA" id="ARBA00022771"/>
    </source>
</evidence>
<evidence type="ECO:0000256" key="1">
    <source>
        <dbReference type="ARBA" id="ARBA00004123"/>
    </source>
</evidence>
<dbReference type="Pfam" id="PF13831">
    <property type="entry name" value="PHD_2"/>
    <property type="match status" value="1"/>
</dbReference>
<evidence type="ECO:0000256" key="7">
    <source>
        <dbReference type="ARBA" id="ARBA00022990"/>
    </source>
</evidence>
<dbReference type="InterPro" id="IPR036427">
    <property type="entry name" value="Bromodomain-like_sf"/>
</dbReference>
<dbReference type="Pfam" id="PF10513">
    <property type="entry name" value="EPL1"/>
    <property type="match status" value="1"/>
</dbReference>
<dbReference type="FunFam" id="3.30.40.10:FF:000007">
    <property type="entry name" value="Bromodomain containing 1, isoform CRA_b"/>
    <property type="match status" value="1"/>
</dbReference>
<feature type="compositionally biased region" description="Basic and acidic residues" evidence="12">
    <location>
        <begin position="466"/>
        <end position="481"/>
    </location>
</feature>
<feature type="region of interest" description="Disordered" evidence="12">
    <location>
        <begin position="90"/>
        <end position="171"/>
    </location>
</feature>
<dbReference type="GO" id="GO:0008270">
    <property type="term" value="F:zinc ion binding"/>
    <property type="evidence" value="ECO:0007669"/>
    <property type="project" value="UniProtKB-KW"/>
</dbReference>
<dbReference type="PROSITE" id="PS51805">
    <property type="entry name" value="EPHD"/>
    <property type="match status" value="1"/>
</dbReference>
<dbReference type="AlphaFoldDB" id="A0A8C1Q5L6"/>
<evidence type="ECO:0000256" key="6">
    <source>
        <dbReference type="ARBA" id="ARBA00022833"/>
    </source>
</evidence>
<dbReference type="SUPFAM" id="SSF57903">
    <property type="entry name" value="FYVE/PHD zinc finger"/>
    <property type="match status" value="1"/>
</dbReference>
<dbReference type="InterPro" id="IPR050701">
    <property type="entry name" value="Histone_Mod_Regulator"/>
</dbReference>
<evidence type="ECO:0000256" key="9">
    <source>
        <dbReference type="ARBA" id="ARBA00023242"/>
    </source>
</evidence>
<dbReference type="InterPro" id="IPR034732">
    <property type="entry name" value="EPHD"/>
</dbReference>
<name>A0A8C1Q5L6_CYPCA</name>
<evidence type="ECO:0000259" key="13">
    <source>
        <dbReference type="PROSITE" id="PS50014"/>
    </source>
</evidence>
<keyword evidence="9" id="KW-0539">Nucleus</keyword>